<keyword evidence="2" id="KW-1185">Reference proteome</keyword>
<dbReference type="EMBL" id="GL451047">
    <property type="protein sequence ID" value="EFN80164.1"/>
    <property type="molecule type" value="Genomic_DNA"/>
</dbReference>
<organism evidence="2">
    <name type="scientific">Harpegnathos saltator</name>
    <name type="common">Jerdon's jumping ant</name>
    <dbReference type="NCBI Taxonomy" id="610380"/>
    <lineage>
        <taxon>Eukaryota</taxon>
        <taxon>Metazoa</taxon>
        <taxon>Ecdysozoa</taxon>
        <taxon>Arthropoda</taxon>
        <taxon>Hexapoda</taxon>
        <taxon>Insecta</taxon>
        <taxon>Pterygota</taxon>
        <taxon>Neoptera</taxon>
        <taxon>Endopterygota</taxon>
        <taxon>Hymenoptera</taxon>
        <taxon>Apocrita</taxon>
        <taxon>Aculeata</taxon>
        <taxon>Formicoidea</taxon>
        <taxon>Formicidae</taxon>
        <taxon>Ponerinae</taxon>
        <taxon>Ponerini</taxon>
        <taxon>Harpegnathos</taxon>
    </lineage>
</organism>
<accession>E2BVW5</accession>
<dbReference type="Proteomes" id="UP000008237">
    <property type="component" value="Unassembled WGS sequence"/>
</dbReference>
<feature type="non-terminal residue" evidence="1">
    <location>
        <position position="1"/>
    </location>
</feature>
<dbReference type="OrthoDB" id="427960at2759"/>
<protein>
    <submittedName>
        <fullName evidence="1">Uncharacterized protein</fullName>
    </submittedName>
</protein>
<reference evidence="1 2" key="1">
    <citation type="journal article" date="2010" name="Science">
        <title>Genomic comparison of the ants Camponotus floridanus and Harpegnathos saltator.</title>
        <authorList>
            <person name="Bonasio R."/>
            <person name="Zhang G."/>
            <person name="Ye C."/>
            <person name="Mutti N.S."/>
            <person name="Fang X."/>
            <person name="Qin N."/>
            <person name="Donahue G."/>
            <person name="Yang P."/>
            <person name="Li Q."/>
            <person name="Li C."/>
            <person name="Zhang P."/>
            <person name="Huang Z."/>
            <person name="Berger S.L."/>
            <person name="Reinberg D."/>
            <person name="Wang J."/>
            <person name="Liebig J."/>
        </authorList>
    </citation>
    <scope>NUCLEOTIDE SEQUENCE [LARGE SCALE GENOMIC DNA]</scope>
    <source>
        <strain evidence="1 2">R22 G/1</strain>
    </source>
</reference>
<name>E2BVW5_HARSA</name>
<sequence>LTASLLDAAKQILGIAVSSGNLKGTYIKVLAAAKTAGATILGKRISLGTGEADEILEEIREENKKLRTSYEEVRKEIDEMK</sequence>
<dbReference type="InParanoid" id="E2BVW5"/>
<feature type="non-terminal residue" evidence="1">
    <location>
        <position position="81"/>
    </location>
</feature>
<dbReference type="AlphaFoldDB" id="E2BVW5"/>
<evidence type="ECO:0000313" key="1">
    <source>
        <dbReference type="EMBL" id="EFN80164.1"/>
    </source>
</evidence>
<evidence type="ECO:0000313" key="2">
    <source>
        <dbReference type="Proteomes" id="UP000008237"/>
    </source>
</evidence>
<gene>
    <name evidence="1" type="ORF">EAI_14393</name>
</gene>
<proteinExistence type="predicted"/>